<dbReference type="SUPFAM" id="SSF49899">
    <property type="entry name" value="Concanavalin A-like lectins/glucanases"/>
    <property type="match status" value="1"/>
</dbReference>
<dbReference type="InterPro" id="IPR013320">
    <property type="entry name" value="ConA-like_dom_sf"/>
</dbReference>
<dbReference type="InterPro" id="IPR001322">
    <property type="entry name" value="Lamin_tail_dom"/>
</dbReference>
<keyword evidence="5" id="KW-1185">Reference proteome</keyword>
<organism evidence="4 5">
    <name type="scientific">Haloferula rosea</name>
    <dbReference type="NCBI Taxonomy" id="490093"/>
    <lineage>
        <taxon>Bacteria</taxon>
        <taxon>Pseudomonadati</taxon>
        <taxon>Verrucomicrobiota</taxon>
        <taxon>Verrucomicrobiia</taxon>
        <taxon>Verrucomicrobiales</taxon>
        <taxon>Verrucomicrobiaceae</taxon>
        <taxon>Haloferula</taxon>
    </lineage>
</organism>
<accession>A0A934RFX6</accession>
<dbReference type="RefSeq" id="WP_200279376.1">
    <property type="nucleotide sequence ID" value="NZ_JAENII010000008.1"/>
</dbReference>
<dbReference type="Proteomes" id="UP000658278">
    <property type="component" value="Unassembled WGS sequence"/>
</dbReference>
<protein>
    <submittedName>
        <fullName evidence="4">Lamin tail domain-containing protein</fullName>
    </submittedName>
</protein>
<dbReference type="SUPFAM" id="SSF74853">
    <property type="entry name" value="Lamin A/C globular tail domain"/>
    <property type="match status" value="1"/>
</dbReference>
<feature type="domain" description="LTD" evidence="3">
    <location>
        <begin position="695"/>
        <end position="816"/>
    </location>
</feature>
<sequence>MNVISRALLILPFVLSPALSDSLVGYWQMESGNGSVVLDSAQAGVSDDAATWVGTANYSPAVFGNGLRLTGSNYLDIADSADTRRRQEDLTVSAWIQVDSWDTGWQAVLSKGDSDEYRIARRNRDSSEIAYYGGGGDIAGGSVNDGQWHHVLAVTDNGTEARLYVDGVLVATDPDDPELNEAQRARDRFSLLIGANPETDPQRQWKGGIDDVGIFDEPFNDAEAGSLYALATDSRFLYDLGTFNQLRNHHDDGAGAGSLDIGDTSWTYAASDPGNGASFFAFSESGSGLVGSPMEIDAFSAAPAYITGGQSCLLQWSAAGFGSLTISGGPAPVDVTGLNSLSVSPTSTTTYTLTGTTGSGSATATTTVHVDVPPTVDLTATPEFIPSGASTILQWNSTGAASISIDKGIGNVLPDTDASGNGSLVVENISATTTYTITATNAAGSASDSVTIATGDVPVIGSFTIDNANPVPESSVELSWSVGNAESVVISPEIGSVNPVSGTAIAIPLNTTTYTLTASNSFGSSSATVTATLLTRIGIDAGMWTVLHRTSTGTVTSLADADALLAGSNVDEEITVSMVPQINYGPANSGEFPGDLSPPIGDGLDHYVLRATANLIVNIPGEYTFGINNDDGGRLRINGQDLILDDSTHAPLTTNGSMFLPVGTHAIEYVYFEATGGDAGEVFFLNEENVNSQFEVTAVQQPLITPHLIINEFMADNENTLDDAEGDASDWIELYNGTGGPVNLAGYFLTDNPSNPGKYAIPAYPLEHGGHLVIFASSKNTVFGGNEFHTNFKLSSSGEYLGLYRRNVFGVYVLVHHFNPTYPPQEEDASYGSWGAGQEIGYMPTPTPGSSNFGGVQGFLGDTHFDVDRGLFYAPFDLIITKDDPGAEIRYTLDGSEPTRNHGEIYSSPIPVSETTVVRAAAFLDGYAPTNVDTQTYIFPNDVLNQDVTHAASLGFPSDPVNGQVYEYGMGGGSVTQQDIVDGLVDIPTISLVMEQEDFSSASRGIYSNASKRGAGWERGCSVELLNESGQGVGQFQKDCGVRIRGGASRSNGNPKHAFRLYFRNSYEGDLRYPVFQDEGPSRFERLDLRTAQNYSWSKDNSNQNTFLREVHGRDAQRDMGQPYTRSRYYQLYINGVYWGLFMSQERAEAAFGETYLGGDEDGYDVIKSAANEANYTTEATDGDLNGAWYDLWTKVRALRSNPSDNSAYFALQGLDSDGISPHPDLANNPDLLEVDNLADYLIAIFYTGNYDAPVSTFVRASNNWFGMRDRDGVDGFRFFVHDGEHSMGAGNGARVDDSDSRVGPWGDIYTDRPPSEFSRSNPQYLHEDLAWNEEYRMAFADRVHKHLFNGGAFADAAALERVDDRYQTITEAINAELARWGGGFTYSTWLDAHQKVLDFINAGVSGQTAGIGRNATLIAQLRAYDHDGAKPLYPSIDAPVYSQNGGSVPSGFGLGITNPNASGGVVYYTTDGSDPRLVGGSINPNAGVSNGTVVLNQSGRVRARVYDSSISTWSALNDFEFIVGVAGSAANLVVSELHYNPRGTAADSSTDKDDYEFIELLNLSDSNTIELTGTRFTDGITFDFTGSNVVQLGPGERVLIVNNLAAFTERYPGVPPSIIAGQYTGNLDNSGERVTLLDATDSVIKDFTYDDQLPWPTEADGEGYSLVLNIESANPDHNVAANWRSHADVHGNPGGPDGITWDQWFLSQGLGGDPEVDSDGDTIADLFEYGAGTDPNDPSSGDPVSPHFASFYVNGEFQDFLAITVRRNLDAGDILFYPEISEDLHAWSSSNTDLVMVEAVNQGDGTELVTWRAAEPLDSIGQEKCFLRLHIDSP</sequence>
<evidence type="ECO:0000313" key="4">
    <source>
        <dbReference type="EMBL" id="MBK1827640.1"/>
    </source>
</evidence>
<evidence type="ECO:0000259" key="3">
    <source>
        <dbReference type="PROSITE" id="PS51841"/>
    </source>
</evidence>
<dbReference type="InterPro" id="IPR011658">
    <property type="entry name" value="PA14_dom"/>
</dbReference>
<keyword evidence="1" id="KW-0732">Signal</keyword>
<dbReference type="InterPro" id="IPR037524">
    <property type="entry name" value="PA14/GLEYA"/>
</dbReference>
<dbReference type="Pfam" id="PF13385">
    <property type="entry name" value="Laminin_G_3"/>
    <property type="match status" value="1"/>
</dbReference>
<dbReference type="Pfam" id="PF13290">
    <property type="entry name" value="CHB_HEX_C_1"/>
    <property type="match status" value="1"/>
</dbReference>
<dbReference type="PROSITE" id="PS51820">
    <property type="entry name" value="PA14"/>
    <property type="match status" value="1"/>
</dbReference>
<evidence type="ECO:0000259" key="2">
    <source>
        <dbReference type="PROSITE" id="PS51820"/>
    </source>
</evidence>
<reference evidence="4" key="1">
    <citation type="submission" date="2021-01" db="EMBL/GenBank/DDBJ databases">
        <title>Modified the classification status of verrucomicrobia.</title>
        <authorList>
            <person name="Feng X."/>
        </authorList>
    </citation>
    <scope>NUCLEOTIDE SEQUENCE</scope>
    <source>
        <strain evidence="4">KCTC 22201</strain>
    </source>
</reference>
<dbReference type="Pfam" id="PF00932">
    <property type="entry name" value="LTD"/>
    <property type="match status" value="2"/>
</dbReference>
<proteinExistence type="predicted"/>
<dbReference type="Gene3D" id="2.60.120.200">
    <property type="match status" value="1"/>
</dbReference>
<feature type="domain" description="PA14" evidence="2">
    <location>
        <begin position="549"/>
        <end position="699"/>
    </location>
</feature>
<dbReference type="InterPro" id="IPR036415">
    <property type="entry name" value="Lamin_tail_dom_sf"/>
</dbReference>
<name>A0A934RFX6_9BACT</name>
<dbReference type="PROSITE" id="PS51841">
    <property type="entry name" value="LTD"/>
    <property type="match status" value="1"/>
</dbReference>
<dbReference type="Pfam" id="PF08757">
    <property type="entry name" value="CotH"/>
    <property type="match status" value="1"/>
</dbReference>
<evidence type="ECO:0000256" key="1">
    <source>
        <dbReference type="SAM" id="SignalP"/>
    </source>
</evidence>
<feature type="chain" id="PRO_5036990246" evidence="1">
    <location>
        <begin position="21"/>
        <end position="1835"/>
    </location>
</feature>
<dbReference type="Pfam" id="PF07691">
    <property type="entry name" value="PA14"/>
    <property type="match status" value="1"/>
</dbReference>
<dbReference type="EMBL" id="JAENII010000008">
    <property type="protein sequence ID" value="MBK1827640.1"/>
    <property type="molecule type" value="Genomic_DNA"/>
</dbReference>
<feature type="signal peptide" evidence="1">
    <location>
        <begin position="1"/>
        <end position="20"/>
    </location>
</feature>
<comment type="caution">
    <text evidence="4">The sequence shown here is derived from an EMBL/GenBank/DDBJ whole genome shotgun (WGS) entry which is preliminary data.</text>
</comment>
<gene>
    <name evidence="4" type="ORF">JIN81_11465</name>
</gene>
<dbReference type="InterPro" id="IPR059177">
    <property type="entry name" value="GH29D-like_dom"/>
</dbReference>
<dbReference type="InterPro" id="IPR014867">
    <property type="entry name" value="Spore_coat_CotH_CotH2/3/7"/>
</dbReference>
<evidence type="ECO:0000313" key="5">
    <source>
        <dbReference type="Proteomes" id="UP000658278"/>
    </source>
</evidence>
<dbReference type="SMART" id="SM00758">
    <property type="entry name" value="PA14"/>
    <property type="match status" value="1"/>
</dbReference>